<protein>
    <recommendedName>
        <fullName evidence="6">Thioredoxin</fullName>
    </recommendedName>
</protein>
<keyword evidence="2" id="KW-0813">Transport</keyword>
<evidence type="ECO:0000256" key="6">
    <source>
        <dbReference type="NCBIfam" id="TIGR01068"/>
    </source>
</evidence>
<evidence type="ECO:0000256" key="7">
    <source>
        <dbReference type="SAM" id="MobiDB-lite"/>
    </source>
</evidence>
<dbReference type="Pfam" id="PF00085">
    <property type="entry name" value="Thioredoxin"/>
    <property type="match status" value="1"/>
</dbReference>
<dbReference type="InterPro" id="IPR013766">
    <property type="entry name" value="Thioredoxin_domain"/>
</dbReference>
<dbReference type="GO" id="GO:0015035">
    <property type="term" value="F:protein-disulfide reductase activity"/>
    <property type="evidence" value="ECO:0007669"/>
    <property type="project" value="UniProtKB-UniRule"/>
</dbReference>
<dbReference type="Pfam" id="PF14559">
    <property type="entry name" value="TPR_19"/>
    <property type="match status" value="1"/>
</dbReference>
<proteinExistence type="inferred from homology"/>
<dbReference type="GO" id="GO:0005829">
    <property type="term" value="C:cytosol"/>
    <property type="evidence" value="ECO:0007669"/>
    <property type="project" value="TreeGrafter"/>
</dbReference>
<name>A0A371X4X5_9HYPH</name>
<dbReference type="InterPro" id="IPR036249">
    <property type="entry name" value="Thioredoxin-like_sf"/>
</dbReference>
<dbReference type="PROSITE" id="PS51352">
    <property type="entry name" value="THIOREDOXIN_2"/>
    <property type="match status" value="1"/>
</dbReference>
<gene>
    <name evidence="9" type="primary">trxA</name>
    <name evidence="9" type="ORF">DYI37_08085</name>
</gene>
<dbReference type="InterPro" id="IPR005746">
    <property type="entry name" value="Thioredoxin"/>
</dbReference>
<sequence length="338" mass="35516">MSDNPYANSSSGSYGAGGAPARGPSAPGAATPALQGFGESAAPAGDLVKDTTTRDFSRDVIQESRNQPVLVDFWAPWCGPCKQLTPVLERVVRAAGGRVKLVKMNIDEHPSIAGQLGVQSIPAVFAFLDGQPVDGFMGALPESELTKFIDKVVKMAGPSRGGGDPIAEALTQANELLEAGDTANAGQIFGAILQHEPGHAGATAGLAECYIAAGDEVRAGELVDALPETAASDPAVAAVKAKLKLRQEIAGLGDPAELESRLQADPDDHQARFDLALIAEARGKRTEAADGLLEVMRRDREFAEDGARRKLLELFEAWGPTDPATKDARRKLSSLLFR</sequence>
<dbReference type="PANTHER" id="PTHR45663">
    <property type="entry name" value="GEO12009P1"/>
    <property type="match status" value="1"/>
</dbReference>
<dbReference type="Gene3D" id="3.40.30.10">
    <property type="entry name" value="Glutaredoxin"/>
    <property type="match status" value="1"/>
</dbReference>
<dbReference type="CDD" id="cd02956">
    <property type="entry name" value="ybbN"/>
    <property type="match status" value="1"/>
</dbReference>
<comment type="caution">
    <text evidence="9">The sequence shown here is derived from an EMBL/GenBank/DDBJ whole genome shotgun (WGS) entry which is preliminary data.</text>
</comment>
<reference evidence="9 10" key="1">
    <citation type="submission" date="2018-08" db="EMBL/GenBank/DDBJ databases">
        <title>Fulvimarina sp. 85, whole genome shotgun sequence.</title>
        <authorList>
            <person name="Tuo L."/>
        </authorList>
    </citation>
    <scope>NUCLEOTIDE SEQUENCE [LARGE SCALE GENOMIC DNA]</scope>
    <source>
        <strain evidence="9 10">85</strain>
    </source>
</reference>
<feature type="compositionally biased region" description="Low complexity" evidence="7">
    <location>
        <begin position="1"/>
        <end position="13"/>
    </location>
</feature>
<dbReference type="OrthoDB" id="9790390at2"/>
<dbReference type="Gene3D" id="1.25.40.10">
    <property type="entry name" value="Tetratricopeptide repeat domain"/>
    <property type="match status" value="2"/>
</dbReference>
<dbReference type="InterPro" id="IPR017937">
    <property type="entry name" value="Thioredoxin_CS"/>
</dbReference>
<dbReference type="EMBL" id="QURL01000003">
    <property type="protein sequence ID" value="RFC64288.1"/>
    <property type="molecule type" value="Genomic_DNA"/>
</dbReference>
<evidence type="ECO:0000313" key="10">
    <source>
        <dbReference type="Proteomes" id="UP000264310"/>
    </source>
</evidence>
<feature type="region of interest" description="Disordered" evidence="7">
    <location>
        <begin position="1"/>
        <end position="48"/>
    </location>
</feature>
<keyword evidence="5" id="KW-0676">Redox-active center</keyword>
<dbReference type="Proteomes" id="UP000264310">
    <property type="component" value="Unassembled WGS sequence"/>
</dbReference>
<dbReference type="PRINTS" id="PR00421">
    <property type="entry name" value="THIOREDOXIN"/>
</dbReference>
<dbReference type="InterPro" id="IPR011990">
    <property type="entry name" value="TPR-like_helical_dom_sf"/>
</dbReference>
<organism evidence="9 10">
    <name type="scientific">Fulvimarina endophytica</name>
    <dbReference type="NCBI Taxonomy" id="2293836"/>
    <lineage>
        <taxon>Bacteria</taxon>
        <taxon>Pseudomonadati</taxon>
        <taxon>Pseudomonadota</taxon>
        <taxon>Alphaproteobacteria</taxon>
        <taxon>Hyphomicrobiales</taxon>
        <taxon>Aurantimonadaceae</taxon>
        <taxon>Fulvimarina</taxon>
    </lineage>
</organism>
<keyword evidence="3" id="KW-0249">Electron transport</keyword>
<comment type="similarity">
    <text evidence="1">Belongs to the thioredoxin family.</text>
</comment>
<accession>A0A371X4X5</accession>
<evidence type="ECO:0000256" key="5">
    <source>
        <dbReference type="ARBA" id="ARBA00023284"/>
    </source>
</evidence>
<dbReference type="GO" id="GO:0006950">
    <property type="term" value="P:response to stress"/>
    <property type="evidence" value="ECO:0007669"/>
    <property type="project" value="UniProtKB-ARBA"/>
</dbReference>
<dbReference type="PROSITE" id="PS00194">
    <property type="entry name" value="THIOREDOXIN_1"/>
    <property type="match status" value="1"/>
</dbReference>
<dbReference type="SUPFAM" id="SSF48452">
    <property type="entry name" value="TPR-like"/>
    <property type="match status" value="1"/>
</dbReference>
<feature type="compositionally biased region" description="Low complexity" evidence="7">
    <location>
        <begin position="21"/>
        <end position="33"/>
    </location>
</feature>
<dbReference type="AlphaFoldDB" id="A0A371X4X5"/>
<dbReference type="Pfam" id="PF14561">
    <property type="entry name" value="TPR_20"/>
    <property type="match status" value="1"/>
</dbReference>
<evidence type="ECO:0000259" key="8">
    <source>
        <dbReference type="PROSITE" id="PS51352"/>
    </source>
</evidence>
<evidence type="ECO:0000256" key="3">
    <source>
        <dbReference type="ARBA" id="ARBA00022982"/>
    </source>
</evidence>
<dbReference type="GO" id="GO:0045454">
    <property type="term" value="P:cell redox homeostasis"/>
    <property type="evidence" value="ECO:0007669"/>
    <property type="project" value="TreeGrafter"/>
</dbReference>
<keyword evidence="10" id="KW-1185">Reference proteome</keyword>
<dbReference type="SUPFAM" id="SSF52833">
    <property type="entry name" value="Thioredoxin-like"/>
    <property type="match status" value="1"/>
</dbReference>
<dbReference type="PANTHER" id="PTHR45663:SF11">
    <property type="entry name" value="GEO12009P1"/>
    <property type="match status" value="1"/>
</dbReference>
<keyword evidence="4" id="KW-1015">Disulfide bond</keyword>
<evidence type="ECO:0000256" key="4">
    <source>
        <dbReference type="ARBA" id="ARBA00023157"/>
    </source>
</evidence>
<evidence type="ECO:0000256" key="1">
    <source>
        <dbReference type="ARBA" id="ARBA00008987"/>
    </source>
</evidence>
<evidence type="ECO:0000256" key="2">
    <source>
        <dbReference type="ARBA" id="ARBA00022448"/>
    </source>
</evidence>
<evidence type="ECO:0000313" key="9">
    <source>
        <dbReference type="EMBL" id="RFC64288.1"/>
    </source>
</evidence>
<dbReference type="FunFam" id="3.40.30.10:FF:000001">
    <property type="entry name" value="Thioredoxin"/>
    <property type="match status" value="1"/>
</dbReference>
<dbReference type="NCBIfam" id="TIGR01068">
    <property type="entry name" value="thioredoxin"/>
    <property type="match status" value="1"/>
</dbReference>
<dbReference type="RefSeq" id="WP_116682703.1">
    <property type="nucleotide sequence ID" value="NZ_QURL01000003.1"/>
</dbReference>
<feature type="domain" description="Thioredoxin" evidence="8">
    <location>
        <begin position="20"/>
        <end position="154"/>
    </location>
</feature>